<reference evidence="1 2" key="1">
    <citation type="submission" date="2016-10" db="EMBL/GenBank/DDBJ databases">
        <authorList>
            <person name="de Groot N.N."/>
        </authorList>
    </citation>
    <scope>NUCLEOTIDE SEQUENCE [LARGE SCALE GENOMIC DNA]</scope>
    <source>
        <strain evidence="1 2">DSM 17925</strain>
    </source>
</reference>
<gene>
    <name evidence="1" type="ORF">SAMN04488515_2251</name>
</gene>
<dbReference type="STRING" id="364200.SAMN04488515_2251"/>
<protein>
    <recommendedName>
        <fullName evidence="3">Sulfotransferase family protein</fullName>
    </recommendedName>
</protein>
<evidence type="ECO:0000313" key="2">
    <source>
        <dbReference type="Proteomes" id="UP000199167"/>
    </source>
</evidence>
<dbReference type="OrthoDB" id="7705857at2"/>
<dbReference type="Proteomes" id="UP000199167">
    <property type="component" value="Unassembled WGS sequence"/>
</dbReference>
<sequence length="279" mass="31311">MPEPIRVIVHPGFHKTGTSSLQSYLKAHRSRLTDYGAIYLKADFLDAGNLGRIYGLRPFFWRRRQFRRAFDAFLTSIPQSKVIFLSWEGFSGVMPGHRRVIGGTVQDFKTAAIPLGREIIAALRERFGPNVEITFLYTLRDHESWIKSVYGHVVRSIRITDDFETFCATLSDLPDIMTEAQTIGHALGVPVITARLEETGGHRLGPARAALQAMGVPEDVQAKLPAAHRSNTGLSKEDEAEFLKLNRTINDKAELKRMKDRIAARARADAKLRDTGRKA</sequence>
<proteinExistence type="predicted"/>
<dbReference type="InterPro" id="IPR027417">
    <property type="entry name" value="P-loop_NTPase"/>
</dbReference>
<dbReference type="SUPFAM" id="SSF52540">
    <property type="entry name" value="P-loop containing nucleoside triphosphate hydrolases"/>
    <property type="match status" value="1"/>
</dbReference>
<dbReference type="AlphaFoldDB" id="A0A1I0QVM5"/>
<organism evidence="1 2">
    <name type="scientific">Cognatiyoonia koreensis</name>
    <dbReference type="NCBI Taxonomy" id="364200"/>
    <lineage>
        <taxon>Bacteria</taxon>
        <taxon>Pseudomonadati</taxon>
        <taxon>Pseudomonadota</taxon>
        <taxon>Alphaproteobacteria</taxon>
        <taxon>Rhodobacterales</taxon>
        <taxon>Paracoccaceae</taxon>
        <taxon>Cognatiyoonia</taxon>
    </lineage>
</organism>
<keyword evidence="2" id="KW-1185">Reference proteome</keyword>
<evidence type="ECO:0000313" key="1">
    <source>
        <dbReference type="EMBL" id="SEW31746.1"/>
    </source>
</evidence>
<name>A0A1I0QVM5_9RHOB</name>
<dbReference type="RefSeq" id="WP_089994010.1">
    <property type="nucleotide sequence ID" value="NZ_FOIZ01000001.1"/>
</dbReference>
<accession>A0A1I0QVM5</accession>
<dbReference type="EMBL" id="FOIZ01000001">
    <property type="protein sequence ID" value="SEW31746.1"/>
    <property type="molecule type" value="Genomic_DNA"/>
</dbReference>
<dbReference type="Gene3D" id="3.40.50.300">
    <property type="entry name" value="P-loop containing nucleotide triphosphate hydrolases"/>
    <property type="match status" value="1"/>
</dbReference>
<evidence type="ECO:0008006" key="3">
    <source>
        <dbReference type="Google" id="ProtNLM"/>
    </source>
</evidence>